<dbReference type="InterPro" id="IPR003439">
    <property type="entry name" value="ABC_transporter-like_ATP-bd"/>
</dbReference>
<name>A0ABU3WW92_9NOCA</name>
<dbReference type="EMBL" id="WBMO01000005">
    <property type="protein sequence ID" value="MDV2477874.1"/>
    <property type="molecule type" value="Genomic_DNA"/>
</dbReference>
<dbReference type="GO" id="GO:0005524">
    <property type="term" value="F:ATP binding"/>
    <property type="evidence" value="ECO:0007669"/>
    <property type="project" value="UniProtKB-KW"/>
</dbReference>
<dbReference type="RefSeq" id="WP_072808872.1">
    <property type="nucleotide sequence ID" value="NZ_JAHWLX010000137.1"/>
</dbReference>
<keyword evidence="3" id="KW-0547">Nucleotide-binding</keyword>
<dbReference type="InterPro" id="IPR005116">
    <property type="entry name" value="Transp-assoc_OB_typ1"/>
</dbReference>
<keyword evidence="2 5" id="KW-0500">Molybdenum</keyword>
<dbReference type="InterPro" id="IPR050093">
    <property type="entry name" value="ABC_SmlMolc_Importer"/>
</dbReference>
<reference evidence="8 9" key="1">
    <citation type="submission" date="2019-10" db="EMBL/GenBank/DDBJ databases">
        <title>Draft Genome Assembly of Rhodococcus zopfii DSM44189.</title>
        <authorList>
            <person name="Sutton J.M."/>
            <person name="Akob D.M."/>
            <person name="Bushman T.J."/>
        </authorList>
    </citation>
    <scope>NUCLEOTIDE SEQUENCE [LARGE SCALE GENOMIC DNA]</scope>
    <source>
        <strain evidence="8 9">DSM 44189</strain>
    </source>
</reference>
<dbReference type="InterPro" id="IPR027417">
    <property type="entry name" value="P-loop_NTPase"/>
</dbReference>
<dbReference type="PANTHER" id="PTHR42781:SF4">
    <property type="entry name" value="SPERMIDINE_PUTRESCINE IMPORT ATP-BINDING PROTEIN POTA"/>
    <property type="match status" value="1"/>
</dbReference>
<keyword evidence="4 8" id="KW-0067">ATP-binding</keyword>
<feature type="domain" description="ABC transporter" evidence="6">
    <location>
        <begin position="4"/>
        <end position="235"/>
    </location>
</feature>
<comment type="caution">
    <text evidence="8">The sequence shown here is derived from an EMBL/GenBank/DDBJ whole genome shotgun (WGS) entry which is preliminary data.</text>
</comment>
<evidence type="ECO:0000259" key="7">
    <source>
        <dbReference type="PROSITE" id="PS51866"/>
    </source>
</evidence>
<dbReference type="Gene3D" id="2.40.50.100">
    <property type="match status" value="1"/>
</dbReference>
<dbReference type="PROSITE" id="PS00211">
    <property type="entry name" value="ABC_TRANSPORTER_1"/>
    <property type="match status" value="1"/>
</dbReference>
<proteinExistence type="predicted"/>
<evidence type="ECO:0000256" key="1">
    <source>
        <dbReference type="ARBA" id="ARBA00022448"/>
    </source>
</evidence>
<keyword evidence="9" id="KW-1185">Reference proteome</keyword>
<dbReference type="Pfam" id="PF00005">
    <property type="entry name" value="ABC_tran"/>
    <property type="match status" value="1"/>
</dbReference>
<evidence type="ECO:0000259" key="6">
    <source>
        <dbReference type="PROSITE" id="PS50893"/>
    </source>
</evidence>
<evidence type="ECO:0000313" key="8">
    <source>
        <dbReference type="EMBL" id="MDV2477874.1"/>
    </source>
</evidence>
<dbReference type="InterPro" id="IPR003593">
    <property type="entry name" value="AAA+_ATPase"/>
</dbReference>
<evidence type="ECO:0000256" key="3">
    <source>
        <dbReference type="ARBA" id="ARBA00022741"/>
    </source>
</evidence>
<feature type="domain" description="Mop" evidence="7">
    <location>
        <begin position="287"/>
        <end position="350"/>
    </location>
</feature>
<dbReference type="InterPro" id="IPR017871">
    <property type="entry name" value="ABC_transporter-like_CS"/>
</dbReference>
<dbReference type="PROSITE" id="PS50893">
    <property type="entry name" value="ABC_TRANSPORTER_2"/>
    <property type="match status" value="1"/>
</dbReference>
<dbReference type="InterPro" id="IPR004606">
    <property type="entry name" value="Mop_domain"/>
</dbReference>
<dbReference type="Pfam" id="PF03459">
    <property type="entry name" value="TOBE"/>
    <property type="match status" value="1"/>
</dbReference>
<sequence>MSALHVEARVEARGVDLSLDVESGGALAVLGPNGAGKSTLLNLVAGLLRPDTGRIVLGDRVLTDTGTGVDVPPHRRSVALLAQEALLFPHLTAVGNVAFAPRSVGTGRRQAHREAMRWLDAVDAAEFADRRPRELSGGQAQRVAIARALAARPRLLMLDEPMSALDVTAAPAIRSLLRRILRERDRTALVVTHDPLDVLALADRVAVIDGGTVVETGSVREVLTRPRSAFAARIAGVNLVAGTAAADGLDTDLGPVHGILDTGCRPGDRAVAVFSPAAVAVYTDEPHGSPRNSFRVTVADLEAHGATVLVRAAGSGLAAEITAAAVADLVLEPGAQVWFVVKATEIGIHRSA</sequence>
<dbReference type="SUPFAM" id="SSF52540">
    <property type="entry name" value="P-loop containing nucleoside triphosphate hydrolases"/>
    <property type="match status" value="1"/>
</dbReference>
<evidence type="ECO:0000256" key="5">
    <source>
        <dbReference type="PROSITE-ProRule" id="PRU01213"/>
    </source>
</evidence>
<dbReference type="InterPro" id="IPR008995">
    <property type="entry name" value="Mo/tungstate-bd_C_term_dom"/>
</dbReference>
<dbReference type="SUPFAM" id="SSF50331">
    <property type="entry name" value="MOP-like"/>
    <property type="match status" value="1"/>
</dbReference>
<evidence type="ECO:0000256" key="4">
    <source>
        <dbReference type="ARBA" id="ARBA00022840"/>
    </source>
</evidence>
<dbReference type="SMART" id="SM00382">
    <property type="entry name" value="AAA"/>
    <property type="match status" value="1"/>
</dbReference>
<protein>
    <submittedName>
        <fullName evidence="8">ATP-binding cassette domain-containing protein</fullName>
    </submittedName>
</protein>
<dbReference type="PROSITE" id="PS51866">
    <property type="entry name" value="MOP"/>
    <property type="match status" value="1"/>
</dbReference>
<dbReference type="Gene3D" id="3.40.50.300">
    <property type="entry name" value="P-loop containing nucleotide triphosphate hydrolases"/>
    <property type="match status" value="1"/>
</dbReference>
<keyword evidence="1" id="KW-0813">Transport</keyword>
<accession>A0ABU3WW92</accession>
<gene>
    <name evidence="8" type="ORF">F8M49_25285</name>
</gene>
<evidence type="ECO:0000313" key="9">
    <source>
        <dbReference type="Proteomes" id="UP001275440"/>
    </source>
</evidence>
<dbReference type="Proteomes" id="UP001275440">
    <property type="component" value="Unassembled WGS sequence"/>
</dbReference>
<organism evidence="8 9">
    <name type="scientific">Rhodococcus zopfii</name>
    <dbReference type="NCBI Taxonomy" id="43772"/>
    <lineage>
        <taxon>Bacteria</taxon>
        <taxon>Bacillati</taxon>
        <taxon>Actinomycetota</taxon>
        <taxon>Actinomycetes</taxon>
        <taxon>Mycobacteriales</taxon>
        <taxon>Nocardiaceae</taxon>
        <taxon>Rhodococcus</taxon>
    </lineage>
</organism>
<dbReference type="PANTHER" id="PTHR42781">
    <property type="entry name" value="SPERMIDINE/PUTRESCINE IMPORT ATP-BINDING PROTEIN POTA"/>
    <property type="match status" value="1"/>
</dbReference>
<evidence type="ECO:0000256" key="2">
    <source>
        <dbReference type="ARBA" id="ARBA00022505"/>
    </source>
</evidence>